<gene>
    <name evidence="1" type="ORF">K460DRAFT_276614</name>
</gene>
<dbReference type="Gene3D" id="1.20.120.450">
    <property type="entry name" value="dinb family like domain"/>
    <property type="match status" value="1"/>
</dbReference>
<dbReference type="PANTHER" id="PTHR36922:SF1">
    <property type="entry name" value="DUF1993 DOMAIN-CONTAINING PROTEIN"/>
    <property type="match status" value="1"/>
</dbReference>
<dbReference type="AlphaFoldDB" id="A0A9P4LCK9"/>
<name>A0A9P4LCK9_9PLEO</name>
<dbReference type="InterPro" id="IPR034660">
    <property type="entry name" value="DinB/YfiT-like"/>
</dbReference>
<evidence type="ECO:0008006" key="3">
    <source>
        <dbReference type="Google" id="ProtNLM"/>
    </source>
</evidence>
<dbReference type="Proteomes" id="UP000800039">
    <property type="component" value="Unassembled WGS sequence"/>
</dbReference>
<sequence>MPAMSFHQVILIPILSGLKNARFFITKGYEHAKAHNIDPNDFLTARLHPDMRDFIFQIQRLTDAAKFIPSRVNPAVEDLALPDEEKTFPELLARIEKTIKYFEDLDAGCLDGCEDAEVVLKFSEGTLEAKFTALQYVLQFAQPNFWFHVTTAYDILRHKGVDVGKLDFLNGAKLIEVTRVVPAE</sequence>
<evidence type="ECO:0000313" key="1">
    <source>
        <dbReference type="EMBL" id="KAF1849274.1"/>
    </source>
</evidence>
<comment type="caution">
    <text evidence="1">The sequence shown here is derived from an EMBL/GenBank/DDBJ whole genome shotgun (WGS) entry which is preliminary data.</text>
</comment>
<proteinExistence type="predicted"/>
<dbReference type="GeneID" id="63845382"/>
<protein>
    <recommendedName>
        <fullName evidence="3">DUF1993 domain-containing protein</fullName>
    </recommendedName>
</protein>
<dbReference type="PANTHER" id="PTHR36922">
    <property type="entry name" value="BLL2446 PROTEIN"/>
    <property type="match status" value="1"/>
</dbReference>
<dbReference type="Pfam" id="PF09351">
    <property type="entry name" value="DUF1993"/>
    <property type="match status" value="1"/>
</dbReference>
<keyword evidence="2" id="KW-1185">Reference proteome</keyword>
<dbReference type="SUPFAM" id="SSF109854">
    <property type="entry name" value="DinB/YfiT-like putative metalloenzymes"/>
    <property type="match status" value="1"/>
</dbReference>
<organism evidence="1 2">
    <name type="scientific">Cucurbitaria berberidis CBS 394.84</name>
    <dbReference type="NCBI Taxonomy" id="1168544"/>
    <lineage>
        <taxon>Eukaryota</taxon>
        <taxon>Fungi</taxon>
        <taxon>Dikarya</taxon>
        <taxon>Ascomycota</taxon>
        <taxon>Pezizomycotina</taxon>
        <taxon>Dothideomycetes</taxon>
        <taxon>Pleosporomycetidae</taxon>
        <taxon>Pleosporales</taxon>
        <taxon>Pleosporineae</taxon>
        <taxon>Cucurbitariaceae</taxon>
        <taxon>Cucurbitaria</taxon>
    </lineage>
</organism>
<accession>A0A9P4LCK9</accession>
<reference evidence="1" key="1">
    <citation type="submission" date="2020-01" db="EMBL/GenBank/DDBJ databases">
        <authorList>
            <consortium name="DOE Joint Genome Institute"/>
            <person name="Haridas S."/>
            <person name="Albert R."/>
            <person name="Binder M."/>
            <person name="Bloem J."/>
            <person name="Labutti K."/>
            <person name="Salamov A."/>
            <person name="Andreopoulos B."/>
            <person name="Baker S.E."/>
            <person name="Barry K."/>
            <person name="Bills G."/>
            <person name="Bluhm B.H."/>
            <person name="Cannon C."/>
            <person name="Castanera R."/>
            <person name="Culley D.E."/>
            <person name="Daum C."/>
            <person name="Ezra D."/>
            <person name="Gonzalez J.B."/>
            <person name="Henrissat B."/>
            <person name="Kuo A."/>
            <person name="Liang C."/>
            <person name="Lipzen A."/>
            <person name="Lutzoni F."/>
            <person name="Magnuson J."/>
            <person name="Mondo S."/>
            <person name="Nolan M."/>
            <person name="Ohm R."/>
            <person name="Pangilinan J."/>
            <person name="Park H.-J."/>
            <person name="Ramirez L."/>
            <person name="Alfaro M."/>
            <person name="Sun H."/>
            <person name="Tritt A."/>
            <person name="Yoshinaga Y."/>
            <person name="Zwiers L.-H."/>
            <person name="Turgeon B.G."/>
            <person name="Goodwin S.B."/>
            <person name="Spatafora J.W."/>
            <person name="Crous P.W."/>
            <person name="Grigoriev I.V."/>
        </authorList>
    </citation>
    <scope>NUCLEOTIDE SEQUENCE</scope>
    <source>
        <strain evidence="1">CBS 394.84</strain>
    </source>
</reference>
<dbReference type="InterPro" id="IPR018531">
    <property type="entry name" value="DUF1993"/>
</dbReference>
<dbReference type="RefSeq" id="XP_040791837.1">
    <property type="nucleotide sequence ID" value="XM_040928129.1"/>
</dbReference>
<dbReference type="OrthoDB" id="3724345at2759"/>
<dbReference type="EMBL" id="ML976615">
    <property type="protein sequence ID" value="KAF1849274.1"/>
    <property type="molecule type" value="Genomic_DNA"/>
</dbReference>
<evidence type="ECO:0000313" key="2">
    <source>
        <dbReference type="Proteomes" id="UP000800039"/>
    </source>
</evidence>